<dbReference type="OrthoDB" id="1434354at2759"/>
<gene>
    <name evidence="2" type="ORF">SEMRO_137_G064440.1</name>
</gene>
<accession>A0A9N8H7C8</accession>
<dbReference type="CDD" id="cd00170">
    <property type="entry name" value="SEC14"/>
    <property type="match status" value="1"/>
</dbReference>
<dbReference type="Gene3D" id="3.40.525.10">
    <property type="entry name" value="CRAL-TRIO lipid binding domain"/>
    <property type="match status" value="1"/>
</dbReference>
<comment type="caution">
    <text evidence="2">The sequence shown here is derived from an EMBL/GenBank/DDBJ whole genome shotgun (WGS) entry which is preliminary data.</text>
</comment>
<organism evidence="2 3">
    <name type="scientific">Seminavis robusta</name>
    <dbReference type="NCBI Taxonomy" id="568900"/>
    <lineage>
        <taxon>Eukaryota</taxon>
        <taxon>Sar</taxon>
        <taxon>Stramenopiles</taxon>
        <taxon>Ochrophyta</taxon>
        <taxon>Bacillariophyta</taxon>
        <taxon>Bacillariophyceae</taxon>
        <taxon>Bacillariophycidae</taxon>
        <taxon>Naviculales</taxon>
        <taxon>Naviculaceae</taxon>
        <taxon>Seminavis</taxon>
    </lineage>
</organism>
<sequence>MQAVEALNNSSNGMGEGLEFFELDMDNSIRSLLMEMGTSQRLDDQDDDNIDIDDEQQEGHFHPLLLRSMDCETACKQQQQQQPCSDPSMHLTAEERTWALQLRHVLQQQDDDEPLPLLTDFEVAQYAIVTHGNIGEALRRIHGMHVFCQEYGIQESVDQAMIYFTEWFRHHPGHLLHMDTDPETCEPIVVLDLAAYFPGIATGHKPSNVAPTKSLTKTTTLVDVQWHIDVIKNYYQLHVSCSNFSSIRQGVFMIIDCDDIGWDNWSMEYSNRFHGELWAHYPIKFKSTLCYNTGSVANVCWNMIKPLMDSTMRESLQLGCQIVPEMEGTPAPEKLCELYLQPSLEMAQANLLQRIKELLTLRQINIQRFKLE</sequence>
<dbReference type="InterPro" id="IPR001251">
    <property type="entry name" value="CRAL-TRIO_dom"/>
</dbReference>
<evidence type="ECO:0000259" key="1">
    <source>
        <dbReference type="Pfam" id="PF00650"/>
    </source>
</evidence>
<dbReference type="EMBL" id="CAICTM010000136">
    <property type="protein sequence ID" value="CAB9502467.1"/>
    <property type="molecule type" value="Genomic_DNA"/>
</dbReference>
<protein>
    <recommendedName>
        <fullName evidence="1">CRAL-TRIO domain-containing protein</fullName>
    </recommendedName>
</protein>
<reference evidence="2" key="1">
    <citation type="submission" date="2020-06" db="EMBL/GenBank/DDBJ databases">
        <authorList>
            <consortium name="Plant Systems Biology data submission"/>
        </authorList>
    </citation>
    <scope>NUCLEOTIDE SEQUENCE</scope>
    <source>
        <strain evidence="2">D6</strain>
    </source>
</reference>
<dbReference type="SUPFAM" id="SSF52087">
    <property type="entry name" value="CRAL/TRIO domain"/>
    <property type="match status" value="1"/>
</dbReference>
<keyword evidence="3" id="KW-1185">Reference proteome</keyword>
<evidence type="ECO:0000313" key="3">
    <source>
        <dbReference type="Proteomes" id="UP001153069"/>
    </source>
</evidence>
<evidence type="ECO:0000313" key="2">
    <source>
        <dbReference type="EMBL" id="CAB9502467.1"/>
    </source>
</evidence>
<feature type="domain" description="CRAL-TRIO" evidence="1">
    <location>
        <begin position="248"/>
        <end position="317"/>
    </location>
</feature>
<dbReference type="InterPro" id="IPR036865">
    <property type="entry name" value="CRAL-TRIO_dom_sf"/>
</dbReference>
<dbReference type="AlphaFoldDB" id="A0A9N8H7C8"/>
<dbReference type="Pfam" id="PF00650">
    <property type="entry name" value="CRAL_TRIO"/>
    <property type="match status" value="1"/>
</dbReference>
<dbReference type="Proteomes" id="UP001153069">
    <property type="component" value="Unassembled WGS sequence"/>
</dbReference>
<name>A0A9N8H7C8_9STRA</name>
<proteinExistence type="predicted"/>